<feature type="compositionally biased region" description="Basic residues" evidence="1">
    <location>
        <begin position="1"/>
        <end position="10"/>
    </location>
</feature>
<evidence type="ECO:0000313" key="2">
    <source>
        <dbReference type="EMBL" id="GAA2617068.1"/>
    </source>
</evidence>
<comment type="caution">
    <text evidence="2">The sequence shown here is derived from an EMBL/GenBank/DDBJ whole genome shotgun (WGS) entry which is preliminary data.</text>
</comment>
<feature type="region of interest" description="Disordered" evidence="1">
    <location>
        <begin position="1"/>
        <end position="25"/>
    </location>
</feature>
<sequence>MGTHRFRRRRSLDPPPTPPESRAVLRPPRVVRDAPLVSSAPLLRVLLSAHADRVTALRALQVALTDYPPLACALVEADGYPALSVSRVDGHGSRTIRCAYLRDTGDWWFTGTDRHDLPTWIARTRDPRNAARVVALDLLKEPKA</sequence>
<evidence type="ECO:0000313" key="3">
    <source>
        <dbReference type="Proteomes" id="UP001501509"/>
    </source>
</evidence>
<keyword evidence="3" id="KW-1185">Reference proteome</keyword>
<dbReference type="Proteomes" id="UP001501509">
    <property type="component" value="Unassembled WGS sequence"/>
</dbReference>
<accession>A0ABN3Q4Y2</accession>
<name>A0ABN3Q4Y2_9ACTN</name>
<protein>
    <submittedName>
        <fullName evidence="2">Uncharacterized protein</fullName>
    </submittedName>
</protein>
<gene>
    <name evidence="2" type="ORF">GCM10010411_60250</name>
</gene>
<proteinExistence type="predicted"/>
<evidence type="ECO:0000256" key="1">
    <source>
        <dbReference type="SAM" id="MobiDB-lite"/>
    </source>
</evidence>
<dbReference type="EMBL" id="BAAATD010000009">
    <property type="protein sequence ID" value="GAA2617068.1"/>
    <property type="molecule type" value="Genomic_DNA"/>
</dbReference>
<reference evidence="2 3" key="1">
    <citation type="journal article" date="2019" name="Int. J. Syst. Evol. Microbiol.">
        <title>The Global Catalogue of Microorganisms (GCM) 10K type strain sequencing project: providing services to taxonomists for standard genome sequencing and annotation.</title>
        <authorList>
            <consortium name="The Broad Institute Genomics Platform"/>
            <consortium name="The Broad Institute Genome Sequencing Center for Infectious Disease"/>
            <person name="Wu L."/>
            <person name="Ma J."/>
        </authorList>
    </citation>
    <scope>NUCLEOTIDE SEQUENCE [LARGE SCALE GENOMIC DNA]</scope>
    <source>
        <strain evidence="2 3">JCM 6833</strain>
    </source>
</reference>
<organism evidence="2 3">
    <name type="scientific">Actinomadura fulvescens</name>
    <dbReference type="NCBI Taxonomy" id="46160"/>
    <lineage>
        <taxon>Bacteria</taxon>
        <taxon>Bacillati</taxon>
        <taxon>Actinomycetota</taxon>
        <taxon>Actinomycetes</taxon>
        <taxon>Streptosporangiales</taxon>
        <taxon>Thermomonosporaceae</taxon>
        <taxon>Actinomadura</taxon>
    </lineage>
</organism>